<dbReference type="KEGG" id="dez:DKM44_07755"/>
<dbReference type="Pfam" id="PF00072">
    <property type="entry name" value="Response_reg"/>
    <property type="match status" value="1"/>
</dbReference>
<evidence type="ECO:0000256" key="2">
    <source>
        <dbReference type="PROSITE-ProRule" id="PRU00169"/>
    </source>
</evidence>
<dbReference type="PANTHER" id="PTHR44591">
    <property type="entry name" value="STRESS RESPONSE REGULATOR PROTEIN 1"/>
    <property type="match status" value="1"/>
</dbReference>
<organism evidence="4 5">
    <name type="scientific">Deinococcus irradiatisoli</name>
    <dbReference type="NCBI Taxonomy" id="2202254"/>
    <lineage>
        <taxon>Bacteria</taxon>
        <taxon>Thermotogati</taxon>
        <taxon>Deinococcota</taxon>
        <taxon>Deinococci</taxon>
        <taxon>Deinococcales</taxon>
        <taxon>Deinococcaceae</taxon>
        <taxon>Deinococcus</taxon>
    </lineage>
</organism>
<evidence type="ECO:0000313" key="5">
    <source>
        <dbReference type="Proteomes" id="UP000245368"/>
    </source>
</evidence>
<evidence type="ECO:0000256" key="1">
    <source>
        <dbReference type="ARBA" id="ARBA00022553"/>
    </source>
</evidence>
<dbReference type="SUPFAM" id="SSF52172">
    <property type="entry name" value="CheY-like"/>
    <property type="match status" value="1"/>
</dbReference>
<reference evidence="4 5" key="1">
    <citation type="submission" date="2018-05" db="EMBL/GenBank/DDBJ databases">
        <title>Complete Genome Sequence of Deinococcus sp. strain 17bor-2.</title>
        <authorList>
            <person name="Srinivasan S."/>
        </authorList>
    </citation>
    <scope>NUCLEOTIDE SEQUENCE [LARGE SCALE GENOMIC DNA]</scope>
    <source>
        <strain evidence="4 5">17bor-2</strain>
    </source>
</reference>
<evidence type="ECO:0000259" key="3">
    <source>
        <dbReference type="PROSITE" id="PS50110"/>
    </source>
</evidence>
<dbReference type="Proteomes" id="UP000245368">
    <property type="component" value="Chromosome"/>
</dbReference>
<evidence type="ECO:0000313" key="4">
    <source>
        <dbReference type="EMBL" id="AWN24550.1"/>
    </source>
</evidence>
<feature type="domain" description="Response regulatory" evidence="3">
    <location>
        <begin position="1"/>
        <end position="108"/>
    </location>
</feature>
<protein>
    <submittedName>
        <fullName evidence="4">Response regulator</fullName>
    </submittedName>
</protein>
<dbReference type="InterPro" id="IPR011006">
    <property type="entry name" value="CheY-like_superfamily"/>
</dbReference>
<comment type="caution">
    <text evidence="2">Lacks conserved residue(s) required for the propagation of feature annotation.</text>
</comment>
<accession>A0A2Z3JN91</accession>
<dbReference type="PANTHER" id="PTHR44591:SF3">
    <property type="entry name" value="RESPONSE REGULATORY DOMAIN-CONTAINING PROTEIN"/>
    <property type="match status" value="1"/>
</dbReference>
<keyword evidence="1" id="KW-0597">Phosphoprotein</keyword>
<dbReference type="Gene3D" id="3.40.50.2300">
    <property type="match status" value="1"/>
</dbReference>
<name>A0A2Z3JN91_9DEIO</name>
<gene>
    <name evidence="4" type="ORF">DKM44_07755</name>
</gene>
<sequence>MADDEQQTLELLELSLQLSGFQVTTVGSGMAALACAQRQRFDLILLGAQMSPWDGLETARQLRTLPAAPPIVLLSAAPLDEAARALVAASLEKPFRPSQLAAVIRDTLAHRPEA</sequence>
<keyword evidence="5" id="KW-1185">Reference proteome</keyword>
<proteinExistence type="predicted"/>
<dbReference type="EMBL" id="CP029494">
    <property type="protein sequence ID" value="AWN24550.1"/>
    <property type="molecule type" value="Genomic_DNA"/>
</dbReference>
<dbReference type="InterPro" id="IPR050595">
    <property type="entry name" value="Bact_response_regulator"/>
</dbReference>
<dbReference type="InterPro" id="IPR001789">
    <property type="entry name" value="Sig_transdc_resp-reg_receiver"/>
</dbReference>
<dbReference type="GO" id="GO:0000160">
    <property type="term" value="P:phosphorelay signal transduction system"/>
    <property type="evidence" value="ECO:0007669"/>
    <property type="project" value="InterPro"/>
</dbReference>
<dbReference type="CDD" id="cd17546">
    <property type="entry name" value="REC_hyHK_CKI1_RcsC-like"/>
    <property type="match status" value="1"/>
</dbReference>
<dbReference type="SMART" id="SM00448">
    <property type="entry name" value="REC"/>
    <property type="match status" value="1"/>
</dbReference>
<dbReference type="OrthoDB" id="72486at2"/>
<dbReference type="AlphaFoldDB" id="A0A2Z3JN91"/>
<dbReference type="PROSITE" id="PS50110">
    <property type="entry name" value="RESPONSE_REGULATORY"/>
    <property type="match status" value="1"/>
</dbReference>